<proteinExistence type="predicted"/>
<evidence type="ECO:0000313" key="5">
    <source>
        <dbReference type="EMBL" id="QXJ20505.1"/>
    </source>
</evidence>
<reference evidence="5" key="1">
    <citation type="submission" date="2020-07" db="EMBL/GenBank/DDBJ databases">
        <authorList>
            <person name="Tarantini F.S."/>
            <person name="Hong K.W."/>
            <person name="Chan K.G."/>
        </authorList>
    </citation>
    <scope>NUCLEOTIDE SEQUENCE</scope>
    <source>
        <strain evidence="5">32-07</strain>
    </source>
</reference>
<dbReference type="PROSITE" id="PS51184">
    <property type="entry name" value="JMJC"/>
    <property type="match status" value="1"/>
</dbReference>
<dbReference type="RefSeq" id="WP_231333584.1">
    <property type="nucleotide sequence ID" value="NZ_CP059572.1"/>
</dbReference>
<dbReference type="PANTHER" id="PTHR13096">
    <property type="entry name" value="MINA53 MYC INDUCED NUCLEAR ANTIGEN"/>
    <property type="match status" value="1"/>
</dbReference>
<evidence type="ECO:0000256" key="2">
    <source>
        <dbReference type="ARBA" id="ARBA00022723"/>
    </source>
</evidence>
<dbReference type="Proteomes" id="UP001049518">
    <property type="component" value="Chromosome"/>
</dbReference>
<organism evidence="5 6">
    <name type="scientific">Actinomadura graeca</name>
    <dbReference type="NCBI Taxonomy" id="2750812"/>
    <lineage>
        <taxon>Bacteria</taxon>
        <taxon>Bacillati</taxon>
        <taxon>Actinomycetota</taxon>
        <taxon>Actinomycetes</taxon>
        <taxon>Streptosporangiales</taxon>
        <taxon>Thermomonosporaceae</taxon>
        <taxon>Actinomadura</taxon>
    </lineage>
</organism>
<feature type="domain" description="JmjC" evidence="4">
    <location>
        <begin position="106"/>
        <end position="245"/>
    </location>
</feature>
<keyword evidence="3" id="KW-0408">Iron</keyword>
<evidence type="ECO:0000259" key="4">
    <source>
        <dbReference type="PROSITE" id="PS51184"/>
    </source>
</evidence>
<protein>
    <recommendedName>
        <fullName evidence="4">JmjC domain-containing protein</fullName>
    </recommendedName>
</protein>
<dbReference type="Gene3D" id="2.60.120.650">
    <property type="entry name" value="Cupin"/>
    <property type="match status" value="1"/>
</dbReference>
<dbReference type="Pfam" id="PF08007">
    <property type="entry name" value="JmjC_2"/>
    <property type="match status" value="1"/>
</dbReference>
<dbReference type="EMBL" id="CP059572">
    <property type="protein sequence ID" value="QXJ20505.1"/>
    <property type="molecule type" value="Genomic_DNA"/>
</dbReference>
<dbReference type="PANTHER" id="PTHR13096:SF9">
    <property type="entry name" value="BIFUNCTIONAL LYSINE-SPECIFIC DEMETHYLASE AND HISTIDYL-HYDROXYLASE"/>
    <property type="match status" value="1"/>
</dbReference>
<keyword evidence="2" id="KW-0479">Metal-binding</keyword>
<dbReference type="InterPro" id="IPR003347">
    <property type="entry name" value="JmjC_dom"/>
</dbReference>
<evidence type="ECO:0000256" key="3">
    <source>
        <dbReference type="ARBA" id="ARBA00023004"/>
    </source>
</evidence>
<accession>A0ABX8QPH5</accession>
<evidence type="ECO:0000313" key="6">
    <source>
        <dbReference type="Proteomes" id="UP001049518"/>
    </source>
</evidence>
<sequence>MRDLRATLEHASVTALLAATAAERPGRPVAARVALSETHAITAGRVDAWLDRGQITSASVSFSRDNAAAPLSLISSDFDVQGRTWPFLLSPDKVRRLVAGGYTMVISGPELWDEALRRSALDAVEAMAASLNTMIFLTPPGTTGFHPHRDRDDHVVVVQTEGSKRWRLYDAAPAGWAEDDATRPDPDALSAEVTLSVGDTLVIPRGWGHAASAGPAGMSAHLSFGVNHVSPAHLLRTAVVGALRRMRESATLEETDAAYRALLTEFAECDAGDLVREYVTAPYRTGGLRLSRIGRQM</sequence>
<name>A0ABX8QPH5_9ACTN</name>
<comment type="cofactor">
    <cofactor evidence="1">
        <name>Fe(2+)</name>
        <dbReference type="ChEBI" id="CHEBI:29033"/>
    </cofactor>
</comment>
<dbReference type="SUPFAM" id="SSF51197">
    <property type="entry name" value="Clavaminate synthase-like"/>
    <property type="match status" value="1"/>
</dbReference>
<dbReference type="InterPro" id="IPR039994">
    <property type="entry name" value="NO66-like"/>
</dbReference>
<evidence type="ECO:0000256" key="1">
    <source>
        <dbReference type="ARBA" id="ARBA00001954"/>
    </source>
</evidence>
<keyword evidence="6" id="KW-1185">Reference proteome</keyword>
<gene>
    <name evidence="5" type="ORF">AGRA3207_001229</name>
</gene>